<protein>
    <recommendedName>
        <fullName evidence="1">Helix-turn-helix domain-containing protein</fullName>
    </recommendedName>
</protein>
<reference evidence="3" key="1">
    <citation type="journal article" date="2019" name="Int. J. Syst. Evol. Microbiol.">
        <title>The Global Catalogue of Microorganisms (GCM) 10K type strain sequencing project: providing services to taxonomists for standard genome sequencing and annotation.</title>
        <authorList>
            <consortium name="The Broad Institute Genomics Platform"/>
            <consortium name="The Broad Institute Genome Sequencing Center for Infectious Disease"/>
            <person name="Wu L."/>
            <person name="Ma J."/>
        </authorList>
    </citation>
    <scope>NUCLEOTIDE SEQUENCE [LARGE SCALE GENOMIC DNA]</scope>
    <source>
        <strain evidence="3">JCM 17979</strain>
    </source>
</reference>
<dbReference type="Proteomes" id="UP001500928">
    <property type="component" value="Unassembled WGS sequence"/>
</dbReference>
<dbReference type="InterPro" id="IPR045745">
    <property type="entry name" value="HTH_58_Actinobacteria-type"/>
</dbReference>
<feature type="domain" description="Helix-turn-helix" evidence="1">
    <location>
        <begin position="1"/>
        <end position="47"/>
    </location>
</feature>
<comment type="caution">
    <text evidence="2">The sequence shown here is derived from an EMBL/GenBank/DDBJ whole genome shotgun (WGS) entry which is preliminary data.</text>
</comment>
<keyword evidence="3" id="KW-1185">Reference proteome</keyword>
<evidence type="ECO:0000313" key="2">
    <source>
        <dbReference type="EMBL" id="GAA4779921.1"/>
    </source>
</evidence>
<organism evidence="2 3">
    <name type="scientific">Actinomycetospora chlora</name>
    <dbReference type="NCBI Taxonomy" id="663608"/>
    <lineage>
        <taxon>Bacteria</taxon>
        <taxon>Bacillati</taxon>
        <taxon>Actinomycetota</taxon>
        <taxon>Actinomycetes</taxon>
        <taxon>Pseudonocardiales</taxon>
        <taxon>Pseudonocardiaceae</taxon>
        <taxon>Actinomycetospora</taxon>
    </lineage>
</organism>
<dbReference type="RefSeq" id="WP_425550022.1">
    <property type="nucleotide sequence ID" value="NZ_BAABHO010000006.1"/>
</dbReference>
<evidence type="ECO:0000259" key="1">
    <source>
        <dbReference type="Pfam" id="PF19575"/>
    </source>
</evidence>
<sequence length="51" mass="5564">MARYLVERYAAGESLMGLSADTGRSFGHVRKLLLDSGVTLRPRGGARLRTT</sequence>
<proteinExistence type="predicted"/>
<dbReference type="EMBL" id="BAABHO010000006">
    <property type="protein sequence ID" value="GAA4779921.1"/>
    <property type="molecule type" value="Genomic_DNA"/>
</dbReference>
<name>A0ABP9ADY2_9PSEU</name>
<gene>
    <name evidence="2" type="ORF">GCM10023200_11490</name>
</gene>
<dbReference type="Pfam" id="PF19575">
    <property type="entry name" value="HTH_58"/>
    <property type="match status" value="1"/>
</dbReference>
<accession>A0ABP9ADY2</accession>
<evidence type="ECO:0000313" key="3">
    <source>
        <dbReference type="Proteomes" id="UP001500928"/>
    </source>
</evidence>